<evidence type="ECO:0008006" key="3">
    <source>
        <dbReference type="Google" id="ProtNLM"/>
    </source>
</evidence>
<dbReference type="AlphaFoldDB" id="A0A853AX27"/>
<name>A0A853AX27_9PSEU</name>
<sequence>MCGTCERQGGAVRHLCELIGEHGWAVMSFEGNRSRPPWAYTVGLSGRGRPELVVTAMAPRRACRVLNDIAGHLLRTGEPDLSAGERLPGPGNLLLEAVHVEVPSVHLPTAVELFGPEVRATQLVHADSHGRWPWRPGWHGPGGRQPVLGPRAGAALLRAADPPGA</sequence>
<organism evidence="1 2">
    <name type="scientific">Amycolatopsis endophytica</name>
    <dbReference type="NCBI Taxonomy" id="860233"/>
    <lineage>
        <taxon>Bacteria</taxon>
        <taxon>Bacillati</taxon>
        <taxon>Actinomycetota</taxon>
        <taxon>Actinomycetes</taxon>
        <taxon>Pseudonocardiales</taxon>
        <taxon>Pseudonocardiaceae</taxon>
        <taxon>Amycolatopsis</taxon>
    </lineage>
</organism>
<reference evidence="1 2" key="1">
    <citation type="submission" date="2020-07" db="EMBL/GenBank/DDBJ databases">
        <title>Sequencing the genomes of 1000 actinobacteria strains.</title>
        <authorList>
            <person name="Klenk H.-P."/>
        </authorList>
    </citation>
    <scope>NUCLEOTIDE SEQUENCE [LARGE SCALE GENOMIC DNA]</scope>
    <source>
        <strain evidence="1 2">DSM 104006</strain>
    </source>
</reference>
<comment type="caution">
    <text evidence="1">The sequence shown here is derived from an EMBL/GenBank/DDBJ whole genome shotgun (WGS) entry which is preliminary data.</text>
</comment>
<evidence type="ECO:0000313" key="2">
    <source>
        <dbReference type="Proteomes" id="UP000549616"/>
    </source>
</evidence>
<proteinExistence type="predicted"/>
<dbReference type="RefSeq" id="WP_179771647.1">
    <property type="nucleotide sequence ID" value="NZ_JACCFK010000001.1"/>
</dbReference>
<dbReference type="EMBL" id="JACCFK010000001">
    <property type="protein sequence ID" value="NYI87222.1"/>
    <property type="molecule type" value="Genomic_DNA"/>
</dbReference>
<dbReference type="Proteomes" id="UP000549616">
    <property type="component" value="Unassembled WGS sequence"/>
</dbReference>
<evidence type="ECO:0000313" key="1">
    <source>
        <dbReference type="EMBL" id="NYI87222.1"/>
    </source>
</evidence>
<keyword evidence="2" id="KW-1185">Reference proteome</keyword>
<gene>
    <name evidence="1" type="ORF">HNR02_000545</name>
</gene>
<dbReference type="InterPro" id="IPR025358">
    <property type="entry name" value="DUF4262"/>
</dbReference>
<dbReference type="Pfam" id="PF14081">
    <property type="entry name" value="DUF4262"/>
    <property type="match status" value="1"/>
</dbReference>
<accession>A0A853AX27</accession>
<protein>
    <recommendedName>
        <fullName evidence="3">DUF4262 domain-containing protein</fullName>
    </recommendedName>
</protein>